<dbReference type="SUPFAM" id="SSF47188">
    <property type="entry name" value="Hemerythrin-like"/>
    <property type="match status" value="1"/>
</dbReference>
<sequence>MAIAINWTADFETGIDIIDEQHKRIFEYLKEIDQAISQRSITAIEKVIRSLIDYAISHNTFEESLMERAGYPMLQAHHDVHERFKERAHAYLDRFDNGEDPIRLAREVRGDIGLWLTNHIRCEDKHYVNYVKRDLEGGFVARMINKIFG</sequence>
<dbReference type="Proteomes" id="UP000243359">
    <property type="component" value="Chromosome I"/>
</dbReference>
<dbReference type="InterPro" id="IPR050669">
    <property type="entry name" value="Hemerythrin"/>
</dbReference>
<evidence type="ECO:0000313" key="5">
    <source>
        <dbReference type="EMBL" id="SDS82404.1"/>
    </source>
</evidence>
<feature type="domain" description="Hemerythrin-like" evidence="4">
    <location>
        <begin position="13"/>
        <end position="129"/>
    </location>
</feature>
<dbReference type="CDD" id="cd12107">
    <property type="entry name" value="Hemerythrin"/>
    <property type="match status" value="1"/>
</dbReference>
<dbReference type="InterPro" id="IPR035938">
    <property type="entry name" value="Hemerythrin-like_sf"/>
</dbReference>
<proteinExistence type="inferred from homology"/>
<dbReference type="NCBIfam" id="TIGR02481">
    <property type="entry name" value="hemeryth_dom"/>
    <property type="match status" value="1"/>
</dbReference>
<dbReference type="InterPro" id="IPR012312">
    <property type="entry name" value="Hemerythrin-like"/>
</dbReference>
<dbReference type="PANTHER" id="PTHR37164">
    <property type="entry name" value="BACTERIOHEMERYTHRIN"/>
    <property type="match status" value="1"/>
</dbReference>
<dbReference type="NCBIfam" id="NF002007">
    <property type="entry name" value="PRK00808.1"/>
    <property type="match status" value="1"/>
</dbReference>
<dbReference type="Pfam" id="PF01814">
    <property type="entry name" value="Hemerythrin"/>
    <property type="match status" value="1"/>
</dbReference>
<dbReference type="OrthoDB" id="1122424at2"/>
<dbReference type="AlphaFoldDB" id="A0A1H1VCC4"/>
<dbReference type="Gene3D" id="1.20.120.50">
    <property type="entry name" value="Hemerythrin-like"/>
    <property type="match status" value="1"/>
</dbReference>
<dbReference type="STRING" id="1392877.SAMN05216221_2730"/>
<evidence type="ECO:0000313" key="6">
    <source>
        <dbReference type="Proteomes" id="UP000243359"/>
    </source>
</evidence>
<comment type="similarity">
    <text evidence="1">Belongs to the hemerythrin family.</text>
</comment>
<dbReference type="EMBL" id="LT629751">
    <property type="protein sequence ID" value="SDS82404.1"/>
    <property type="molecule type" value="Genomic_DNA"/>
</dbReference>
<evidence type="ECO:0000259" key="4">
    <source>
        <dbReference type="Pfam" id="PF01814"/>
    </source>
</evidence>
<reference evidence="6" key="1">
    <citation type="submission" date="2016-10" db="EMBL/GenBank/DDBJ databases">
        <authorList>
            <person name="Varghese N."/>
            <person name="Submissions S."/>
        </authorList>
    </citation>
    <scope>NUCLEOTIDE SEQUENCE [LARGE SCALE GENOMIC DNA]</scope>
    <source>
        <strain evidence="6">KCTC 32247</strain>
    </source>
</reference>
<dbReference type="InterPro" id="IPR012827">
    <property type="entry name" value="Hemerythrin_metal-bd"/>
</dbReference>
<dbReference type="NCBIfam" id="NF033749">
    <property type="entry name" value="bact_hemeryth"/>
    <property type="match status" value="1"/>
</dbReference>
<evidence type="ECO:0000256" key="1">
    <source>
        <dbReference type="ARBA" id="ARBA00010587"/>
    </source>
</evidence>
<name>A0A1H1VCC4_9PSED</name>
<protein>
    <submittedName>
        <fullName evidence="5">Hemerythrin</fullName>
    </submittedName>
</protein>
<evidence type="ECO:0000256" key="3">
    <source>
        <dbReference type="ARBA" id="ARBA00023004"/>
    </source>
</evidence>
<gene>
    <name evidence="5" type="ORF">SAMN05216221_2730</name>
</gene>
<keyword evidence="2" id="KW-0479">Metal-binding</keyword>
<keyword evidence="6" id="KW-1185">Reference proteome</keyword>
<keyword evidence="3" id="KW-0408">Iron</keyword>
<accession>A0A1H1VCC4</accession>
<dbReference type="RefSeq" id="WP_090349440.1">
    <property type="nucleotide sequence ID" value="NZ_LT629751.1"/>
</dbReference>
<evidence type="ECO:0000256" key="2">
    <source>
        <dbReference type="ARBA" id="ARBA00022723"/>
    </source>
</evidence>
<dbReference type="GO" id="GO:0046872">
    <property type="term" value="F:metal ion binding"/>
    <property type="evidence" value="ECO:0007669"/>
    <property type="project" value="UniProtKB-KW"/>
</dbReference>
<organism evidence="5 6">
    <name type="scientific">Pseudomonas oryzae</name>
    <dbReference type="NCBI Taxonomy" id="1392877"/>
    <lineage>
        <taxon>Bacteria</taxon>
        <taxon>Pseudomonadati</taxon>
        <taxon>Pseudomonadota</taxon>
        <taxon>Gammaproteobacteria</taxon>
        <taxon>Pseudomonadales</taxon>
        <taxon>Pseudomonadaceae</taxon>
        <taxon>Pseudomonas</taxon>
    </lineage>
</organism>
<dbReference type="PANTHER" id="PTHR37164:SF1">
    <property type="entry name" value="BACTERIOHEMERYTHRIN"/>
    <property type="match status" value="1"/>
</dbReference>